<dbReference type="EMBL" id="JAFLVX010000015">
    <property type="protein sequence ID" value="MBO0476454.1"/>
    <property type="molecule type" value="Genomic_DNA"/>
</dbReference>
<dbReference type="RefSeq" id="WP_206965469.1">
    <property type="nucleotide sequence ID" value="NZ_JAFLVX010000015.1"/>
</dbReference>
<dbReference type="Proteomes" id="UP000664857">
    <property type="component" value="Unassembled WGS sequence"/>
</dbReference>
<gene>
    <name evidence="2" type="ORF">DOK76_05185</name>
</gene>
<keyword evidence="1" id="KW-0812">Transmembrane</keyword>
<protein>
    <submittedName>
        <fullName evidence="2">Uncharacterized protein</fullName>
    </submittedName>
</protein>
<evidence type="ECO:0000256" key="1">
    <source>
        <dbReference type="SAM" id="Phobius"/>
    </source>
</evidence>
<comment type="caution">
    <text evidence="2">The sequence shown here is derived from an EMBL/GenBank/DDBJ whole genome shotgun (WGS) entry which is preliminary data.</text>
</comment>
<feature type="transmembrane region" description="Helical" evidence="1">
    <location>
        <begin position="77"/>
        <end position="97"/>
    </location>
</feature>
<evidence type="ECO:0000313" key="3">
    <source>
        <dbReference type="Proteomes" id="UP000664857"/>
    </source>
</evidence>
<keyword evidence="1" id="KW-1133">Transmembrane helix</keyword>
<name>A0ABS3HRS0_9ENTE</name>
<organism evidence="2 3">
    <name type="scientific">Candidatus Vagococcus giribetii</name>
    <dbReference type="NCBI Taxonomy" id="2230876"/>
    <lineage>
        <taxon>Bacteria</taxon>
        <taxon>Bacillati</taxon>
        <taxon>Bacillota</taxon>
        <taxon>Bacilli</taxon>
        <taxon>Lactobacillales</taxon>
        <taxon>Enterococcaceae</taxon>
        <taxon>Vagococcus</taxon>
    </lineage>
</organism>
<keyword evidence="1" id="KW-0472">Membrane</keyword>
<accession>A0ABS3HRS0</accession>
<feature type="transmembrane region" description="Helical" evidence="1">
    <location>
        <begin position="29"/>
        <end position="47"/>
    </location>
</feature>
<proteinExistence type="predicted"/>
<evidence type="ECO:0000313" key="2">
    <source>
        <dbReference type="EMBL" id="MBO0476454.1"/>
    </source>
</evidence>
<keyword evidence="3" id="KW-1185">Reference proteome</keyword>
<reference evidence="2 3" key="1">
    <citation type="submission" date="2021-03" db="EMBL/GenBank/DDBJ databases">
        <title>Enterococcal diversity collection.</title>
        <authorList>
            <person name="Gilmore M.S."/>
            <person name="Schwartzman J."/>
            <person name="Van Tyne D."/>
            <person name="Martin M."/>
            <person name="Earl A.M."/>
            <person name="Manson A.L."/>
            <person name="Straub T."/>
            <person name="Salamzade R."/>
            <person name="Saavedra J."/>
            <person name="Lebreton F."/>
            <person name="Prichula J."/>
            <person name="Schaufler K."/>
            <person name="Gaca A."/>
            <person name="Sgardioli B."/>
            <person name="Wagenaar J."/>
            <person name="Strong T."/>
        </authorList>
    </citation>
    <scope>NUCLEOTIDE SEQUENCE [LARGE SCALE GENOMIC DNA]</scope>
    <source>
        <strain evidence="2 3">DIV0080</strain>
    </source>
</reference>
<sequence>MTIILITLAFLYASLMVLASIKSISLSTYPIIFLCNLFGALLVFLYLIDYRFLYLGIVLLFISALLNGRFILKGITFSHVFIRFIFSIVLITLNYFVHHNF</sequence>
<feature type="transmembrane region" description="Helical" evidence="1">
    <location>
        <begin position="52"/>
        <end position="71"/>
    </location>
</feature>